<accession>A0A815K5P2</accession>
<evidence type="ECO:0000313" key="3">
    <source>
        <dbReference type="Proteomes" id="UP000663845"/>
    </source>
</evidence>
<evidence type="ECO:0000313" key="2">
    <source>
        <dbReference type="EMBL" id="CAF1391039.1"/>
    </source>
</evidence>
<dbReference type="EMBL" id="CAJNOG010000973">
    <property type="protein sequence ID" value="CAF1391039.1"/>
    <property type="molecule type" value="Genomic_DNA"/>
</dbReference>
<evidence type="ECO:0000256" key="1">
    <source>
        <dbReference type="SAM" id="SignalP"/>
    </source>
</evidence>
<protein>
    <submittedName>
        <fullName evidence="2">Uncharacterized protein</fullName>
    </submittedName>
</protein>
<feature type="chain" id="PRO_5033040520" evidence="1">
    <location>
        <begin position="18"/>
        <end position="200"/>
    </location>
</feature>
<keyword evidence="1" id="KW-0732">Signal</keyword>
<dbReference type="Proteomes" id="UP000663845">
    <property type="component" value="Unassembled WGS sequence"/>
</dbReference>
<reference evidence="2" key="1">
    <citation type="submission" date="2021-02" db="EMBL/GenBank/DDBJ databases">
        <authorList>
            <person name="Nowell W R."/>
        </authorList>
    </citation>
    <scope>NUCLEOTIDE SEQUENCE</scope>
</reference>
<organism evidence="2 3">
    <name type="scientific">Adineta steineri</name>
    <dbReference type="NCBI Taxonomy" id="433720"/>
    <lineage>
        <taxon>Eukaryota</taxon>
        <taxon>Metazoa</taxon>
        <taxon>Spiralia</taxon>
        <taxon>Gnathifera</taxon>
        <taxon>Rotifera</taxon>
        <taxon>Eurotatoria</taxon>
        <taxon>Bdelloidea</taxon>
        <taxon>Adinetida</taxon>
        <taxon>Adinetidae</taxon>
        <taxon>Adineta</taxon>
    </lineage>
</organism>
<dbReference type="AlphaFoldDB" id="A0A815K5P2"/>
<feature type="signal peptide" evidence="1">
    <location>
        <begin position="1"/>
        <end position="17"/>
    </location>
</feature>
<comment type="caution">
    <text evidence="2">The sequence shown here is derived from an EMBL/GenBank/DDBJ whole genome shotgun (WGS) entry which is preliminary data.</text>
</comment>
<name>A0A815K5P2_9BILA</name>
<gene>
    <name evidence="2" type="ORF">JYZ213_LOCUS37211</name>
</gene>
<proteinExistence type="predicted"/>
<sequence length="200" mass="22895">MFWMIIIILSSFSIGDCISIGKIEDYIMIDIINSTLLNISREKCICELVKSSELVSALNYFEANQTCQLFYSNKNSILIQFYINSSLTFINQSSISVTTIQSLIYPLLQLPVHPPHQLLLQQPVHPPHLLLLQPPVHPLLQQPAHPLLQLPVHPPHQLLLQLPVHPPHQLLLQQPVHRLLRQPVHPLLQLLRQPLHLQAK</sequence>